<dbReference type="EMBL" id="HG970335">
    <property type="protein sequence ID" value="CEF84789.1"/>
    <property type="molecule type" value="Genomic_DNA"/>
</dbReference>
<gene>
    <name evidence="3" type="ORF">FGRAMPH1_01T24461</name>
</gene>
<dbReference type="AlphaFoldDB" id="I1S8D7"/>
<evidence type="ECO:0000256" key="2">
    <source>
        <dbReference type="SAM" id="SignalP"/>
    </source>
</evidence>
<reference evidence="4" key="4">
    <citation type="submission" date="2017-01" db="UniProtKB">
        <authorList>
            <consortium name="EnsemblFungi"/>
        </authorList>
    </citation>
    <scope>IDENTIFICATION</scope>
    <source>
        <strain evidence="4">PH-1 / ATCC MYA-4620 / FGSC 9075 / NRRL 31084</strain>
    </source>
</reference>
<dbReference type="KEGG" id="fgr:FGSG_13115"/>
<accession>A0A098DTW7</accession>
<feature type="signal peptide" evidence="2">
    <location>
        <begin position="1"/>
        <end position="22"/>
    </location>
</feature>
<keyword evidence="2" id="KW-0732">Signal</keyword>
<keyword evidence="5" id="KW-1185">Reference proteome</keyword>
<protein>
    <submittedName>
        <fullName evidence="3">Chromosome 4, complete genome</fullName>
    </submittedName>
</protein>
<organism evidence="3 5">
    <name type="scientific">Gibberella zeae (strain ATCC MYA-4620 / CBS 123657 / FGSC 9075 / NRRL 31084 / PH-1)</name>
    <name type="common">Wheat head blight fungus</name>
    <name type="synonym">Fusarium graminearum</name>
    <dbReference type="NCBI Taxonomy" id="229533"/>
    <lineage>
        <taxon>Eukaryota</taxon>
        <taxon>Fungi</taxon>
        <taxon>Dikarya</taxon>
        <taxon>Ascomycota</taxon>
        <taxon>Pezizomycotina</taxon>
        <taxon>Sordariomycetes</taxon>
        <taxon>Hypocreomycetidae</taxon>
        <taxon>Hypocreales</taxon>
        <taxon>Nectriaceae</taxon>
        <taxon>Fusarium</taxon>
    </lineage>
</organism>
<sequence>MPHCFWGRLFSALCCQVRPSVSSDTPKRSVDNSAFTTANMPLHDCYGKNRYVPGIMGPERLRESQDGNKHSLVDSNLETCLSSGGLTQMKKKLHVSSPSSVPSRFDPDPAPDP</sequence>
<evidence type="ECO:0000313" key="5">
    <source>
        <dbReference type="Proteomes" id="UP000070720"/>
    </source>
</evidence>
<proteinExistence type="predicted"/>
<evidence type="ECO:0000313" key="4">
    <source>
        <dbReference type="EnsemblFungi" id="CEF84789"/>
    </source>
</evidence>
<dbReference type="VEuPathDB" id="FungiDB:FGRAMPH1_01G24461"/>
<name>I1S8D7_GIBZE</name>
<dbReference type="EnsemblFungi" id="CEF84789">
    <property type="protein sequence ID" value="CEF84789"/>
    <property type="gene ID" value="FGRRES_13115"/>
</dbReference>
<reference evidence="3 5" key="3">
    <citation type="journal article" date="2015" name="BMC Genomics">
        <title>The completed genome sequence of the pathogenic ascomycete fungus Fusarium graminearum.</title>
        <authorList>
            <person name="King R."/>
            <person name="Urban M."/>
            <person name="Hammond-Kosack M.C."/>
            <person name="Hassani-Pak K."/>
            <person name="Hammond-Kosack K.E."/>
        </authorList>
    </citation>
    <scope>NUCLEOTIDE SEQUENCE [LARGE SCALE GENOMIC DNA]</scope>
    <source>
        <strain evidence="5">ATCC MYA-4620 / CBS 123657 / FGSC 9075 / NRRL 31084 / PH-1</strain>
        <strain evidence="3">PH-1</strain>
    </source>
</reference>
<accession>I1S8D7</accession>
<feature type="region of interest" description="Disordered" evidence="1">
    <location>
        <begin position="91"/>
        <end position="113"/>
    </location>
</feature>
<feature type="chain" id="PRO_5010124821" evidence="2">
    <location>
        <begin position="23"/>
        <end position="113"/>
    </location>
</feature>
<dbReference type="PHI-base" id="PHI:122992"/>
<dbReference type="InParanoid" id="I1S8D7"/>
<dbReference type="Proteomes" id="UP000070720">
    <property type="component" value="Chromosome 4"/>
</dbReference>
<evidence type="ECO:0000313" key="3">
    <source>
        <dbReference type="EMBL" id="CEF84789.1"/>
    </source>
</evidence>
<reference evidence="4 5" key="2">
    <citation type="journal article" date="2010" name="Nature">
        <title>Comparative genomics reveals mobile pathogenicity chromosomes in Fusarium.</title>
        <authorList>
            <person name="Ma L.J."/>
            <person name="van der Does H.C."/>
            <person name="Borkovich K.A."/>
            <person name="Coleman J.J."/>
            <person name="Daboussi M.J."/>
            <person name="Di Pietro A."/>
            <person name="Dufresne M."/>
            <person name="Freitag M."/>
            <person name="Grabherr M."/>
            <person name="Henrissat B."/>
            <person name="Houterman P.M."/>
            <person name="Kang S."/>
            <person name="Shim W.B."/>
            <person name="Woloshuk C."/>
            <person name="Xie X."/>
            <person name="Xu J.R."/>
            <person name="Antoniw J."/>
            <person name="Baker S.E."/>
            <person name="Bluhm B.H."/>
            <person name="Breakspear A."/>
            <person name="Brown D.W."/>
            <person name="Butchko R.A."/>
            <person name="Chapman S."/>
            <person name="Coulson R."/>
            <person name="Coutinho P.M."/>
            <person name="Danchin E.G."/>
            <person name="Diener A."/>
            <person name="Gale L.R."/>
            <person name="Gardiner D.M."/>
            <person name="Goff S."/>
            <person name="Hammond-Kosack K.E."/>
            <person name="Hilburn K."/>
            <person name="Hua-Van A."/>
            <person name="Jonkers W."/>
            <person name="Kazan K."/>
            <person name="Kodira C.D."/>
            <person name="Koehrsen M."/>
            <person name="Kumar L."/>
            <person name="Lee Y.H."/>
            <person name="Li L."/>
            <person name="Manners J.M."/>
            <person name="Miranda-Saavedra D."/>
            <person name="Mukherjee M."/>
            <person name="Park G."/>
            <person name="Park J."/>
            <person name="Park S.Y."/>
            <person name="Proctor R.H."/>
            <person name="Regev A."/>
            <person name="Ruiz-Roldan M.C."/>
            <person name="Sain D."/>
            <person name="Sakthikumar S."/>
            <person name="Sykes S."/>
            <person name="Schwartz D.C."/>
            <person name="Turgeon B.G."/>
            <person name="Wapinski I."/>
            <person name="Yoder O."/>
            <person name="Young S."/>
            <person name="Zeng Q."/>
            <person name="Zhou S."/>
            <person name="Galagan J."/>
            <person name="Cuomo C.A."/>
            <person name="Kistler H.C."/>
            <person name="Rep M."/>
        </authorList>
    </citation>
    <scope>GENOME REANNOTATION</scope>
    <source>
        <strain evidence="5">ATCC MYA-4620 / CBS 123657 / FGSC 9075 / NRRL 31084 / PH-1</strain>
        <strain evidence="4">PH-1 / ATCC MYA-4620 / FGSC 9075 / NRRL 31084</strain>
    </source>
</reference>
<reference evidence="4 5" key="1">
    <citation type="journal article" date="2007" name="Science">
        <title>The Fusarium graminearum genome reveals a link between localized polymorphism and pathogen specialization.</title>
        <authorList>
            <person name="Cuomo C.A."/>
            <person name="Gueldener U."/>
            <person name="Xu J.-R."/>
            <person name="Trail F."/>
            <person name="Turgeon B.G."/>
            <person name="Di Pietro A."/>
            <person name="Walton J.D."/>
            <person name="Ma L.-J."/>
            <person name="Baker S.E."/>
            <person name="Rep M."/>
            <person name="Adam G."/>
            <person name="Antoniw J."/>
            <person name="Baldwin T."/>
            <person name="Calvo S.E."/>
            <person name="Chang Y.-L."/>
            <person name="DeCaprio D."/>
            <person name="Gale L.R."/>
            <person name="Gnerre S."/>
            <person name="Goswami R.S."/>
            <person name="Hammond-Kosack K."/>
            <person name="Harris L.J."/>
            <person name="Hilburn K."/>
            <person name="Kennell J.C."/>
            <person name="Kroken S."/>
            <person name="Magnuson J.K."/>
            <person name="Mannhaupt G."/>
            <person name="Mauceli E.W."/>
            <person name="Mewes H.-W."/>
            <person name="Mitterbauer R."/>
            <person name="Muehlbauer G."/>
            <person name="Muensterkoetter M."/>
            <person name="Nelson D."/>
            <person name="O'Donnell K."/>
            <person name="Ouellet T."/>
            <person name="Qi W."/>
            <person name="Quesneville H."/>
            <person name="Roncero M.I.G."/>
            <person name="Seong K.-Y."/>
            <person name="Tetko I.V."/>
            <person name="Urban M."/>
            <person name="Waalwijk C."/>
            <person name="Ward T.J."/>
            <person name="Yao J."/>
            <person name="Birren B.W."/>
            <person name="Kistler H.C."/>
        </authorList>
    </citation>
    <scope>NUCLEOTIDE SEQUENCE [LARGE SCALE GENOMIC DNA]</scope>
    <source>
        <strain evidence="5">ATCC MYA-4620 / CBS 123657 / FGSC 9075 / NRRL 31084 / PH-1</strain>
        <strain evidence="4">PH-1 / ATCC MYA-4620 / FGSC 9075 / NRRL 31084</strain>
    </source>
</reference>
<evidence type="ECO:0000256" key="1">
    <source>
        <dbReference type="SAM" id="MobiDB-lite"/>
    </source>
</evidence>
<dbReference type="RefSeq" id="XP_011327044.1">
    <property type="nucleotide sequence ID" value="XM_011328742.1"/>
</dbReference>
<dbReference type="HOGENOM" id="CLU_2133744_0_0_1"/>